<gene>
    <name evidence="1" type="ORF">BCR44DRAFT_300336</name>
</gene>
<comment type="caution">
    <text evidence="1">The sequence shown here is derived from an EMBL/GenBank/DDBJ whole genome shotgun (WGS) entry which is preliminary data.</text>
</comment>
<name>A0A1Y2H474_9FUNG</name>
<evidence type="ECO:0000313" key="1">
    <source>
        <dbReference type="EMBL" id="ORZ29315.1"/>
    </source>
</evidence>
<evidence type="ECO:0000313" key="2">
    <source>
        <dbReference type="Proteomes" id="UP000193411"/>
    </source>
</evidence>
<proteinExistence type="predicted"/>
<sequence length="145" mass="15914">MLAALVVAPWMAFDGAQPALSMTVNTIVASCKCYLEDHVPPIPLLHHLVLLSTAANRFQHHDHANVGGNPTGVFRQRFFPILLDRASQKSDNDGTTVTIRRRSASSFGIGIAPSRWTRPRLCCKKLCFGCMCTRSESTAQSFISV</sequence>
<protein>
    <submittedName>
        <fullName evidence="1">Uncharacterized protein</fullName>
    </submittedName>
</protein>
<reference evidence="1 2" key="1">
    <citation type="submission" date="2016-07" db="EMBL/GenBank/DDBJ databases">
        <title>Pervasive Adenine N6-methylation of Active Genes in Fungi.</title>
        <authorList>
            <consortium name="DOE Joint Genome Institute"/>
            <person name="Mondo S.J."/>
            <person name="Dannebaum R.O."/>
            <person name="Kuo R.C."/>
            <person name="Labutti K."/>
            <person name="Haridas S."/>
            <person name="Kuo A."/>
            <person name="Salamov A."/>
            <person name="Ahrendt S.R."/>
            <person name="Lipzen A."/>
            <person name="Sullivan W."/>
            <person name="Andreopoulos W.B."/>
            <person name="Clum A."/>
            <person name="Lindquist E."/>
            <person name="Daum C."/>
            <person name="Ramamoorthy G.K."/>
            <person name="Gryganskyi A."/>
            <person name="Culley D."/>
            <person name="Magnuson J.K."/>
            <person name="James T.Y."/>
            <person name="O'Malley M.A."/>
            <person name="Stajich J.E."/>
            <person name="Spatafora J.W."/>
            <person name="Visel A."/>
            <person name="Grigoriev I.V."/>
        </authorList>
    </citation>
    <scope>NUCLEOTIDE SEQUENCE [LARGE SCALE GENOMIC DNA]</scope>
    <source>
        <strain evidence="1 2">PL171</strain>
    </source>
</reference>
<dbReference type="EMBL" id="MCFL01000235">
    <property type="protein sequence ID" value="ORZ29315.1"/>
    <property type="molecule type" value="Genomic_DNA"/>
</dbReference>
<organism evidence="1 2">
    <name type="scientific">Catenaria anguillulae PL171</name>
    <dbReference type="NCBI Taxonomy" id="765915"/>
    <lineage>
        <taxon>Eukaryota</taxon>
        <taxon>Fungi</taxon>
        <taxon>Fungi incertae sedis</taxon>
        <taxon>Blastocladiomycota</taxon>
        <taxon>Blastocladiomycetes</taxon>
        <taxon>Blastocladiales</taxon>
        <taxon>Catenariaceae</taxon>
        <taxon>Catenaria</taxon>
    </lineage>
</organism>
<dbReference type="AlphaFoldDB" id="A0A1Y2H474"/>
<accession>A0A1Y2H474</accession>
<keyword evidence="2" id="KW-1185">Reference proteome</keyword>
<dbReference type="Proteomes" id="UP000193411">
    <property type="component" value="Unassembled WGS sequence"/>
</dbReference>